<comment type="caution">
    <text evidence="1">The sequence shown here is derived from an EMBL/GenBank/DDBJ whole genome shotgun (WGS) entry which is preliminary data.</text>
</comment>
<evidence type="ECO:0000313" key="2">
    <source>
        <dbReference type="Proteomes" id="UP000238322"/>
    </source>
</evidence>
<accession>A0A2S8FQY4</accession>
<dbReference type="EMBL" id="PUHY01000010">
    <property type="protein sequence ID" value="PQO34595.1"/>
    <property type="molecule type" value="Genomic_DNA"/>
</dbReference>
<name>A0A2S8FQY4_9BACT</name>
<gene>
    <name evidence="1" type="ORF">C5Y83_13870</name>
</gene>
<dbReference type="Proteomes" id="UP000238322">
    <property type="component" value="Unassembled WGS sequence"/>
</dbReference>
<proteinExistence type="predicted"/>
<organism evidence="1 2">
    <name type="scientific">Blastopirellula marina</name>
    <dbReference type="NCBI Taxonomy" id="124"/>
    <lineage>
        <taxon>Bacteria</taxon>
        <taxon>Pseudomonadati</taxon>
        <taxon>Planctomycetota</taxon>
        <taxon>Planctomycetia</taxon>
        <taxon>Pirellulales</taxon>
        <taxon>Pirellulaceae</taxon>
        <taxon>Blastopirellula</taxon>
    </lineage>
</organism>
<dbReference type="AlphaFoldDB" id="A0A2S8FQY4"/>
<evidence type="ECO:0000313" key="1">
    <source>
        <dbReference type="EMBL" id="PQO34595.1"/>
    </source>
</evidence>
<protein>
    <submittedName>
        <fullName evidence="1">Uncharacterized protein</fullName>
    </submittedName>
</protein>
<reference evidence="1 2" key="1">
    <citation type="submission" date="2018-02" db="EMBL/GenBank/DDBJ databases">
        <title>Comparative genomes isolates from brazilian mangrove.</title>
        <authorList>
            <person name="Araujo J.E."/>
            <person name="Taketani R.G."/>
            <person name="Silva M.C.P."/>
            <person name="Loureco M.V."/>
            <person name="Andreote F.D."/>
        </authorList>
    </citation>
    <scope>NUCLEOTIDE SEQUENCE [LARGE SCALE GENOMIC DNA]</scope>
    <source>
        <strain evidence="1 2">Hex-1 MGV</strain>
    </source>
</reference>
<sequence length="71" mass="7969">MILLTLKFTIFYDLFGFWLKFLSARSDTSVAKSTENRCLLSRSIDLLEVVTVRRVIVGPFSGLLTIGEAAK</sequence>